<protein>
    <submittedName>
        <fullName evidence="1">Uncharacterized protein</fullName>
    </submittedName>
</protein>
<gene>
    <name evidence="1" type="ORF">MNOR_LOCUS32462</name>
</gene>
<keyword evidence="2" id="KW-1185">Reference proteome</keyword>
<sequence length="100" mass="11574">MVGKTRSGIMVRDFSNSYGHRPHHIVNYPRREYIVTKPKILLSCQPLLSPGGGGCMPSPKLKILHGEREIEKRGKEEKRKEIKKNIGKYIIFYITFSLYI</sequence>
<dbReference type="Proteomes" id="UP001497623">
    <property type="component" value="Unassembled WGS sequence"/>
</dbReference>
<proteinExistence type="predicted"/>
<reference evidence="1 2" key="1">
    <citation type="submission" date="2024-05" db="EMBL/GenBank/DDBJ databases">
        <authorList>
            <person name="Wallberg A."/>
        </authorList>
    </citation>
    <scope>NUCLEOTIDE SEQUENCE [LARGE SCALE GENOMIC DNA]</scope>
</reference>
<dbReference type="EMBL" id="CAXKWB010044248">
    <property type="protein sequence ID" value="CAL4160477.1"/>
    <property type="molecule type" value="Genomic_DNA"/>
</dbReference>
<dbReference type="AlphaFoldDB" id="A0AAV2S368"/>
<evidence type="ECO:0000313" key="2">
    <source>
        <dbReference type="Proteomes" id="UP001497623"/>
    </source>
</evidence>
<comment type="caution">
    <text evidence="1">The sequence shown here is derived from an EMBL/GenBank/DDBJ whole genome shotgun (WGS) entry which is preliminary data.</text>
</comment>
<organism evidence="1 2">
    <name type="scientific">Meganyctiphanes norvegica</name>
    <name type="common">Northern krill</name>
    <name type="synonym">Thysanopoda norvegica</name>
    <dbReference type="NCBI Taxonomy" id="48144"/>
    <lineage>
        <taxon>Eukaryota</taxon>
        <taxon>Metazoa</taxon>
        <taxon>Ecdysozoa</taxon>
        <taxon>Arthropoda</taxon>
        <taxon>Crustacea</taxon>
        <taxon>Multicrustacea</taxon>
        <taxon>Malacostraca</taxon>
        <taxon>Eumalacostraca</taxon>
        <taxon>Eucarida</taxon>
        <taxon>Euphausiacea</taxon>
        <taxon>Euphausiidae</taxon>
        <taxon>Meganyctiphanes</taxon>
    </lineage>
</organism>
<name>A0AAV2S368_MEGNR</name>
<accession>A0AAV2S368</accession>
<evidence type="ECO:0000313" key="1">
    <source>
        <dbReference type="EMBL" id="CAL4160477.1"/>
    </source>
</evidence>